<feature type="compositionally biased region" description="Basic and acidic residues" evidence="1">
    <location>
        <begin position="1167"/>
        <end position="1180"/>
    </location>
</feature>
<feature type="compositionally biased region" description="Pro residues" evidence="1">
    <location>
        <begin position="231"/>
        <end position="243"/>
    </location>
</feature>
<feature type="compositionally biased region" description="Polar residues" evidence="1">
    <location>
        <begin position="1420"/>
        <end position="1446"/>
    </location>
</feature>
<feature type="compositionally biased region" description="Polar residues" evidence="1">
    <location>
        <begin position="617"/>
        <end position="631"/>
    </location>
</feature>
<feature type="compositionally biased region" description="Pro residues" evidence="1">
    <location>
        <begin position="213"/>
        <end position="222"/>
    </location>
</feature>
<feature type="compositionally biased region" description="Polar residues" evidence="1">
    <location>
        <begin position="244"/>
        <end position="255"/>
    </location>
</feature>
<keyword evidence="3" id="KW-1185">Reference proteome</keyword>
<feature type="compositionally biased region" description="Polar residues" evidence="1">
    <location>
        <begin position="586"/>
        <end position="610"/>
    </location>
</feature>
<organism evidence="2 3">
    <name type="scientific">Apolygus lucorum</name>
    <name type="common">Small green plant bug</name>
    <name type="synonym">Lygocoris lucorum</name>
    <dbReference type="NCBI Taxonomy" id="248454"/>
    <lineage>
        <taxon>Eukaryota</taxon>
        <taxon>Metazoa</taxon>
        <taxon>Ecdysozoa</taxon>
        <taxon>Arthropoda</taxon>
        <taxon>Hexapoda</taxon>
        <taxon>Insecta</taxon>
        <taxon>Pterygota</taxon>
        <taxon>Neoptera</taxon>
        <taxon>Paraneoptera</taxon>
        <taxon>Hemiptera</taxon>
        <taxon>Heteroptera</taxon>
        <taxon>Panheteroptera</taxon>
        <taxon>Cimicomorpha</taxon>
        <taxon>Miridae</taxon>
        <taxon>Mirini</taxon>
        <taxon>Apolygus</taxon>
    </lineage>
</organism>
<comment type="caution">
    <text evidence="2">The sequence shown here is derived from an EMBL/GenBank/DDBJ whole genome shotgun (WGS) entry which is preliminary data.</text>
</comment>
<feature type="compositionally biased region" description="Polar residues" evidence="1">
    <location>
        <begin position="1018"/>
        <end position="1038"/>
    </location>
</feature>
<dbReference type="Proteomes" id="UP000466442">
    <property type="component" value="Unassembled WGS sequence"/>
</dbReference>
<feature type="compositionally biased region" description="Pro residues" evidence="1">
    <location>
        <begin position="196"/>
        <end position="206"/>
    </location>
</feature>
<feature type="compositionally biased region" description="Acidic residues" evidence="1">
    <location>
        <begin position="860"/>
        <end position="879"/>
    </location>
</feature>
<accession>A0A8S9XIA4</accession>
<feature type="compositionally biased region" description="Low complexity" evidence="1">
    <location>
        <begin position="514"/>
        <end position="554"/>
    </location>
</feature>
<feature type="region of interest" description="Disordered" evidence="1">
    <location>
        <begin position="1328"/>
        <end position="1376"/>
    </location>
</feature>
<feature type="region of interest" description="Disordered" evidence="1">
    <location>
        <begin position="1009"/>
        <end position="1307"/>
    </location>
</feature>
<dbReference type="OrthoDB" id="6107953at2759"/>
<proteinExistence type="predicted"/>
<feature type="compositionally biased region" description="Polar residues" evidence="1">
    <location>
        <begin position="555"/>
        <end position="571"/>
    </location>
</feature>
<feature type="region of interest" description="Disordered" evidence="1">
    <location>
        <begin position="1418"/>
        <end position="1447"/>
    </location>
</feature>
<sequence>MASKVEMSDPMKMKLANSMYRNMLNAHHTKANAYIATLPRHKVTQDQGIGRQLESMLRQSSQIGGNGGGGSPGINSVDGPPPPPPIIGHIPSQKLASEIPPMRKEPPAAIQNAMMKDKKPFTYTPGGLDLAEIRSPRMAKRINRNAHMEDSCTPQQQRAPAGPPPPLPPSALAAMQPQIAIPVFPPGGGFPSQNLPTPPPPPPPPSASASEPDFPPPPPLPPAGQCLPGGAVPPPPPPPPPGNLPTSPVSNSFSQAEPKPQNGLPNKGQPLAFLQDIQNRPQLRSVGPINQNRPPPTDFVAEIPVHAPLKPINHPPRSSYDPTGNPNPIAVALKPLASKPAPIQNAPPPFIPQPKSPEPSPAYQQELAPQAPPQMPPPPPTPVMNQIRSVAPPTPGSASPGPQSPMTSNVNRGPAPWMTTRQTSKDAPPPWTSRAGLTDEEPQLTAPQAPQTPQATIQQTQFSQQQSQNSSSQMTRVIPIQIEGREPPAPSPTPKVQPPPFQPFNAPQMYMTPQQQQFMQQQQQQFLQQQQQQFLQQQQKQQQLHQQQQVNQQQSSPTNQPTFVQQAPSPQGVTRIIPIQIEGAADNQQQRVQVQSPVGFAQRSNSTDSTDSPRRPLQTQTSWTGNPTQSRSFRVLQKITGSEDEPAGPFPAPPSETFLVNRVLPPSQDRIVLSVVAASPVGADNSKCWNPNTPPPGYPNPNYWYYPPQSPEEQQQFWEHYNAMCAYMAQMNAAAYRYSPYPMYPYPYLYPSDNEEYSGYSSSDEMTYYGQMFKKQQEMAQAAKPVQASGEGANIGGPPLPTINRESSDSSVNSEVTEKGDSSDAVSETDTEVGEDEAKLNSLQSIKSVPNINIYNDSDSQTEESEVSEDEEEETDGEADIPHQLSIIFEESEHSDVESTKRFSLHKEQSQSNDSCATLHSNEDDENDNSTDSTVTVRLPLQFKFSRSSNDEEVATVIVGNSEVESGRATPVAPESLIITDIVREDSDPDVTATICLKKFKKPSLETSACDYDKPKSVTPSVDTSYCNFDDNGSTSDSPVDFWRELSDKDNDTTKLNHRAQNETPSQTSEDDSKHDESDYHSSSTSIQTVKKGLSGSENLSGSETENAPNDVKGQSPERQESSEDESEDETEVNKDHAEKEEAEDEDEAEEESESSEYESDEDEDVDGKCGVKSVEEEKVSITIPVKMEQTQECREDTVIMKSLEVKKTSEICQEEEDESEEEDETEESERSSSSSSGEDEEEEEEQKHTPKTIVKKETPRQPSKLETHKSQEESEEDDSGVTSDLSRHISETDTDPECGGELRKMTRYQRAATHSRLFKLLQDECKVDEGPEEEPIALSARKERLSLPLHQYSTEQDSLSSSSGINSPSSPTTTDKLVKELVKSLLSRKKGRHFRKLPLEKLHAAALRILQEDMDPYDTASTSDESNNILSPVASTSSNPTNDTIPNVGMANPELYGGNYYDYCNYYSTWGHQDPYGSADIPDEYEIVPSKAFRILQENTQPERYSSPVPKIAFPVRCPRVAHPPLQDPNPPPETNANPISESTSTSQET</sequence>
<feature type="compositionally biased region" description="Basic and acidic residues" evidence="1">
    <location>
        <begin position="1190"/>
        <end position="1210"/>
    </location>
</feature>
<feature type="compositionally biased region" description="Low complexity" evidence="1">
    <location>
        <begin position="1359"/>
        <end position="1371"/>
    </location>
</feature>
<feature type="compositionally biased region" description="Acidic residues" evidence="1">
    <location>
        <begin position="1213"/>
        <end position="1228"/>
    </location>
</feature>
<dbReference type="PANTHER" id="PTHR43670">
    <property type="entry name" value="HEAT SHOCK PROTEIN 26"/>
    <property type="match status" value="1"/>
</dbReference>
<dbReference type="PANTHER" id="PTHR43670:SF131">
    <property type="entry name" value="LRRGT00202"/>
    <property type="match status" value="1"/>
</dbReference>
<feature type="compositionally biased region" description="Acidic residues" evidence="1">
    <location>
        <begin position="1141"/>
        <end position="1166"/>
    </location>
</feature>
<feature type="compositionally biased region" description="Polar residues" evidence="1">
    <location>
        <begin position="910"/>
        <end position="920"/>
    </location>
</feature>
<feature type="region of interest" description="Disordered" evidence="1">
    <location>
        <begin position="60"/>
        <end position="86"/>
    </location>
</feature>
<feature type="compositionally biased region" description="Basic and acidic residues" evidence="1">
    <location>
        <begin position="1042"/>
        <end position="1055"/>
    </location>
</feature>
<feature type="compositionally biased region" description="Low complexity" evidence="1">
    <location>
        <begin position="396"/>
        <end position="405"/>
    </location>
</feature>
<feature type="region of interest" description="Disordered" evidence="1">
    <location>
        <begin position="1520"/>
        <end position="1551"/>
    </location>
</feature>
<feature type="compositionally biased region" description="Basic and acidic residues" evidence="1">
    <location>
        <begin position="891"/>
        <end position="909"/>
    </location>
</feature>
<feature type="region of interest" description="Disordered" evidence="1">
    <location>
        <begin position="584"/>
        <end position="631"/>
    </location>
</feature>
<dbReference type="EMBL" id="WIXP02000007">
    <property type="protein sequence ID" value="KAF6208001.1"/>
    <property type="molecule type" value="Genomic_DNA"/>
</dbReference>
<reference evidence="2" key="1">
    <citation type="journal article" date="2021" name="Mol. Ecol. Resour.">
        <title>Apolygus lucorum genome provides insights into omnivorousness and mesophyll feeding.</title>
        <authorList>
            <person name="Liu Y."/>
            <person name="Liu H."/>
            <person name="Wang H."/>
            <person name="Huang T."/>
            <person name="Liu B."/>
            <person name="Yang B."/>
            <person name="Yin L."/>
            <person name="Li B."/>
            <person name="Zhang Y."/>
            <person name="Zhang S."/>
            <person name="Jiang F."/>
            <person name="Zhang X."/>
            <person name="Ren Y."/>
            <person name="Wang B."/>
            <person name="Wang S."/>
            <person name="Lu Y."/>
            <person name="Wu K."/>
            <person name="Fan W."/>
            <person name="Wang G."/>
        </authorList>
    </citation>
    <scope>NUCLEOTIDE SEQUENCE</scope>
    <source>
        <strain evidence="2">12Hb</strain>
    </source>
</reference>
<feature type="compositionally biased region" description="Pro residues" evidence="1">
    <location>
        <begin position="370"/>
        <end position="382"/>
    </location>
</feature>
<feature type="region of interest" description="Disordered" evidence="1">
    <location>
        <begin position="147"/>
        <end position="571"/>
    </location>
</feature>
<dbReference type="GO" id="GO:0005737">
    <property type="term" value="C:cytoplasm"/>
    <property type="evidence" value="ECO:0007669"/>
    <property type="project" value="TreeGrafter"/>
</dbReference>
<evidence type="ECO:0000313" key="2">
    <source>
        <dbReference type="EMBL" id="KAF6208001.1"/>
    </source>
</evidence>
<feature type="compositionally biased region" description="Basic and acidic residues" evidence="1">
    <location>
        <begin position="1255"/>
        <end position="1273"/>
    </location>
</feature>
<protein>
    <submittedName>
        <fullName evidence="2">Uncharacterized protein</fullName>
    </submittedName>
</protein>
<feature type="compositionally biased region" description="Polar residues" evidence="1">
    <location>
        <begin position="1536"/>
        <end position="1551"/>
    </location>
</feature>
<feature type="compositionally biased region" description="Low complexity" evidence="1">
    <location>
        <begin position="1093"/>
        <end position="1107"/>
    </location>
</feature>
<name>A0A8S9XIA4_APOLU</name>
<evidence type="ECO:0000256" key="1">
    <source>
        <dbReference type="SAM" id="MobiDB-lite"/>
    </source>
</evidence>
<feature type="compositionally biased region" description="Pro residues" evidence="1">
    <location>
        <begin position="487"/>
        <end position="502"/>
    </location>
</feature>
<feature type="compositionally biased region" description="Low complexity" evidence="1">
    <location>
        <begin position="443"/>
        <end position="473"/>
    </location>
</feature>
<gene>
    <name evidence="2" type="ORF">GE061_016450</name>
</gene>
<feature type="compositionally biased region" description="Pro residues" evidence="1">
    <location>
        <begin position="345"/>
        <end position="360"/>
    </location>
</feature>
<evidence type="ECO:0000313" key="3">
    <source>
        <dbReference type="Proteomes" id="UP000466442"/>
    </source>
</evidence>
<feature type="region of interest" description="Disordered" evidence="1">
    <location>
        <begin position="780"/>
        <end position="935"/>
    </location>
</feature>
<feature type="compositionally biased region" description="Polar residues" evidence="1">
    <location>
        <begin position="276"/>
        <end position="292"/>
    </location>
</feature>
<feature type="compositionally biased region" description="Basic and acidic residues" evidence="1">
    <location>
        <begin position="1071"/>
        <end position="1080"/>
    </location>
</feature>
<feature type="compositionally biased region" description="Polar residues" evidence="1">
    <location>
        <begin position="841"/>
        <end position="856"/>
    </location>
</feature>